<dbReference type="STRING" id="1802126.A3B25_02730"/>
<gene>
    <name evidence="2" type="ORF">A3B25_02730</name>
</gene>
<comment type="caution">
    <text evidence="2">The sequence shown here is derived from an EMBL/GenBank/DDBJ whole genome shotgun (WGS) entry which is preliminary data.</text>
</comment>
<dbReference type="EMBL" id="MHNW01000012">
    <property type="protein sequence ID" value="OGZ53971.1"/>
    <property type="molecule type" value="Genomic_DNA"/>
</dbReference>
<sequence length="68" mass="7543">MKKLFEMHSQAILIGLAFLLLAVLGTYFFWGGRIILTGLHESLKIPSVSEKPIGFDIEAAKALNLKLE</sequence>
<reference evidence="2 3" key="1">
    <citation type="journal article" date="2016" name="Nat. Commun.">
        <title>Thousands of microbial genomes shed light on interconnected biogeochemical processes in an aquifer system.</title>
        <authorList>
            <person name="Anantharaman K."/>
            <person name="Brown C.T."/>
            <person name="Hug L.A."/>
            <person name="Sharon I."/>
            <person name="Castelle C.J."/>
            <person name="Probst A.J."/>
            <person name="Thomas B.C."/>
            <person name="Singh A."/>
            <person name="Wilkins M.J."/>
            <person name="Karaoz U."/>
            <person name="Brodie E.L."/>
            <person name="Williams K.H."/>
            <person name="Hubbard S.S."/>
            <person name="Banfield J.F."/>
        </authorList>
    </citation>
    <scope>NUCLEOTIDE SEQUENCE [LARGE SCALE GENOMIC DNA]</scope>
</reference>
<evidence type="ECO:0000256" key="1">
    <source>
        <dbReference type="SAM" id="Phobius"/>
    </source>
</evidence>
<keyword evidence="1" id="KW-1133">Transmembrane helix</keyword>
<organism evidence="2 3">
    <name type="scientific">Candidatus Ryanbacteria bacterium RIFCSPLOWO2_01_FULL_48_26</name>
    <dbReference type="NCBI Taxonomy" id="1802126"/>
    <lineage>
        <taxon>Bacteria</taxon>
        <taxon>Candidatus Ryaniibacteriota</taxon>
    </lineage>
</organism>
<dbReference type="Proteomes" id="UP000179106">
    <property type="component" value="Unassembled WGS sequence"/>
</dbReference>
<keyword evidence="1" id="KW-0812">Transmembrane</keyword>
<keyword evidence="1" id="KW-0472">Membrane</keyword>
<evidence type="ECO:0000313" key="3">
    <source>
        <dbReference type="Proteomes" id="UP000179106"/>
    </source>
</evidence>
<name>A0A1G2GVJ4_9BACT</name>
<accession>A0A1G2GVJ4</accession>
<evidence type="ECO:0000313" key="2">
    <source>
        <dbReference type="EMBL" id="OGZ53971.1"/>
    </source>
</evidence>
<proteinExistence type="predicted"/>
<dbReference type="AlphaFoldDB" id="A0A1G2GVJ4"/>
<protein>
    <submittedName>
        <fullName evidence="2">Uncharacterized protein</fullName>
    </submittedName>
</protein>
<feature type="transmembrane region" description="Helical" evidence="1">
    <location>
        <begin position="12"/>
        <end position="30"/>
    </location>
</feature>